<reference evidence="1 2" key="1">
    <citation type="submission" date="2022-05" db="EMBL/GenBank/DDBJ databases">
        <authorList>
            <consortium name="Genoscope - CEA"/>
            <person name="William W."/>
        </authorList>
    </citation>
    <scope>NUCLEOTIDE SEQUENCE [LARGE SCALE GENOMIC DNA]</scope>
</reference>
<feature type="non-terminal residue" evidence="1">
    <location>
        <position position="337"/>
    </location>
</feature>
<keyword evidence="2" id="KW-1185">Reference proteome</keyword>
<evidence type="ECO:0008006" key="3">
    <source>
        <dbReference type="Google" id="ProtNLM"/>
    </source>
</evidence>
<dbReference type="InterPro" id="IPR044925">
    <property type="entry name" value="His-Me_finger_sf"/>
</dbReference>
<dbReference type="PANTHER" id="PTHR31511">
    <property type="entry name" value="PROTEIN CBG23764"/>
    <property type="match status" value="1"/>
</dbReference>
<dbReference type="PANTHER" id="PTHR31511:SF12">
    <property type="entry name" value="RHO TERMINATION FACTOR N-TERMINAL DOMAIN-CONTAINING PROTEIN"/>
    <property type="match status" value="1"/>
</dbReference>
<sequence length="337" mass="39165">GVSWRGASIPIEIGKPSIEGNFAMTSAYFRPSTYMPVHTVSVGKKDPQRIKKSDREVLLDLDYDGIEFPISIKDYAKLEWKDTVNIKCNEEVLNLLLITEGKKKHNVLIKDSNSLLYNKTKHKERKHFWVHCLQCFSTEEILSNYKTNCMVINGQQSIRMPQKGNNMLQFQNYPRKMPVPYVIYADFEAITEKIEGCFPNNTKSCTDKYQKYTACSYGYKVVCCYNDKYTKPVEIYRGEDPIKKFMQEMLKEVEFCKNMISTKFTKPLKMTDEDEQCFKTAQEFHICGQKYSDKDIGVRDHCHITGQYRGSAQQDCNLKLRISSKEFKTLLYSIICG</sequence>
<organism evidence="1 2">
    <name type="scientific">Porites lobata</name>
    <dbReference type="NCBI Taxonomy" id="104759"/>
    <lineage>
        <taxon>Eukaryota</taxon>
        <taxon>Metazoa</taxon>
        <taxon>Cnidaria</taxon>
        <taxon>Anthozoa</taxon>
        <taxon>Hexacorallia</taxon>
        <taxon>Scleractinia</taxon>
        <taxon>Fungiina</taxon>
        <taxon>Poritidae</taxon>
        <taxon>Porites</taxon>
    </lineage>
</organism>
<dbReference type="EMBL" id="CALNXK010000572">
    <property type="protein sequence ID" value="CAH3187835.1"/>
    <property type="molecule type" value="Genomic_DNA"/>
</dbReference>
<proteinExistence type="predicted"/>
<name>A0ABN8S993_9CNID</name>
<evidence type="ECO:0000313" key="2">
    <source>
        <dbReference type="Proteomes" id="UP001159405"/>
    </source>
</evidence>
<dbReference type="SUPFAM" id="SSF54060">
    <property type="entry name" value="His-Me finger endonucleases"/>
    <property type="match status" value="1"/>
</dbReference>
<gene>
    <name evidence="1" type="ORF">PLOB_00038483</name>
</gene>
<feature type="non-terminal residue" evidence="1">
    <location>
        <position position="1"/>
    </location>
</feature>
<accession>A0ABN8S993</accession>
<evidence type="ECO:0000313" key="1">
    <source>
        <dbReference type="EMBL" id="CAH3187835.1"/>
    </source>
</evidence>
<comment type="caution">
    <text evidence="1">The sequence shown here is derived from an EMBL/GenBank/DDBJ whole genome shotgun (WGS) entry which is preliminary data.</text>
</comment>
<dbReference type="Proteomes" id="UP001159405">
    <property type="component" value="Unassembled WGS sequence"/>
</dbReference>
<protein>
    <recommendedName>
        <fullName evidence="3">Vitellogenin</fullName>
    </recommendedName>
</protein>